<dbReference type="AlphaFoldDB" id="A0AAC8YGR7"/>
<feature type="transmembrane region" description="Helical" evidence="8">
    <location>
        <begin position="97"/>
        <end position="119"/>
    </location>
</feature>
<keyword evidence="4 8" id="KW-0812">Transmembrane</keyword>
<evidence type="ECO:0000256" key="6">
    <source>
        <dbReference type="ARBA" id="ARBA00023136"/>
    </source>
</evidence>
<feature type="compositionally biased region" description="Low complexity" evidence="7">
    <location>
        <begin position="1"/>
        <end position="17"/>
    </location>
</feature>
<dbReference type="PANTHER" id="PTHR30193">
    <property type="entry name" value="ABC TRANSPORTER PERMEASE PROTEIN"/>
    <property type="match status" value="1"/>
</dbReference>
<evidence type="ECO:0000256" key="8">
    <source>
        <dbReference type="SAM" id="Phobius"/>
    </source>
</evidence>
<dbReference type="Proteomes" id="UP000075221">
    <property type="component" value="Chromosome"/>
</dbReference>
<keyword evidence="12" id="KW-1185">Reference proteome</keyword>
<evidence type="ECO:0000313" key="9">
    <source>
        <dbReference type="EMBL" id="AMS06398.1"/>
    </source>
</evidence>
<dbReference type="GO" id="GO:0005886">
    <property type="term" value="C:plasma membrane"/>
    <property type="evidence" value="ECO:0007669"/>
    <property type="project" value="UniProtKB-SubCell"/>
</dbReference>
<sequence>MSEAGARGATAPRPGSASPKGRRRRGSPTSVGAWPVAFIGLLMLGVAVFYYWPIVKNIITSFQQTNAFGGDPQFVGLDNYKSLFAEPEIGSAIGNTLLYTLILLIGVPLSVAIASMVELPGLRGKSVYRMIYFLPYLAMPMAVAQVWKVLYNGNFGLINQFLRVVGVDDPPYWIVTPGFAIVILLFVAIVTVIQFIGQKKWVNYV</sequence>
<feature type="transmembrane region" description="Helical" evidence="8">
    <location>
        <begin position="131"/>
        <end position="151"/>
    </location>
</feature>
<keyword evidence="2" id="KW-0813">Transport</keyword>
<feature type="transmembrane region" description="Helical" evidence="8">
    <location>
        <begin position="171"/>
        <end position="196"/>
    </location>
</feature>
<keyword evidence="5 8" id="KW-1133">Transmembrane helix</keyword>
<protein>
    <recommendedName>
        <fullName evidence="13">Sugar ABC transporter permease</fullName>
    </recommendedName>
</protein>
<keyword evidence="3" id="KW-1003">Cell membrane</keyword>
<evidence type="ECO:0000256" key="4">
    <source>
        <dbReference type="ARBA" id="ARBA00022692"/>
    </source>
</evidence>
<feature type="region of interest" description="Disordered" evidence="7">
    <location>
        <begin position="1"/>
        <end position="30"/>
    </location>
</feature>
<reference evidence="9 11" key="2">
    <citation type="submission" date="2016-02" db="EMBL/GenBank/DDBJ databases">
        <title>Complete Genome Sequence of Propionibacterium acidipropionici ATCC 55737.</title>
        <authorList>
            <person name="Luna Flores C.H."/>
            <person name="Nielsen L.K."/>
            <person name="Marcellin E."/>
        </authorList>
    </citation>
    <scope>NUCLEOTIDE SEQUENCE [LARGE SCALE GENOMIC DNA]</scope>
    <source>
        <strain evidence="9 11">ATCC 55737</strain>
    </source>
</reference>
<dbReference type="EMBL" id="CP015970">
    <property type="protein sequence ID" value="AOZ47849.1"/>
    <property type="molecule type" value="Genomic_DNA"/>
</dbReference>
<evidence type="ECO:0000313" key="10">
    <source>
        <dbReference type="EMBL" id="AOZ47849.1"/>
    </source>
</evidence>
<dbReference type="PANTHER" id="PTHR30193:SF37">
    <property type="entry name" value="INNER MEMBRANE ABC TRANSPORTER PERMEASE PROTEIN YCJO"/>
    <property type="match status" value="1"/>
</dbReference>
<dbReference type="EMBL" id="CP014352">
    <property type="protein sequence ID" value="AMS06398.1"/>
    <property type="molecule type" value="Genomic_DNA"/>
</dbReference>
<accession>A0AAC8YGR7</accession>
<evidence type="ECO:0000313" key="12">
    <source>
        <dbReference type="Proteomes" id="UP000178666"/>
    </source>
</evidence>
<dbReference type="SUPFAM" id="SSF161098">
    <property type="entry name" value="MetI-like"/>
    <property type="match status" value="1"/>
</dbReference>
<evidence type="ECO:0000313" key="11">
    <source>
        <dbReference type="Proteomes" id="UP000075221"/>
    </source>
</evidence>
<evidence type="ECO:0000256" key="1">
    <source>
        <dbReference type="ARBA" id="ARBA00004651"/>
    </source>
</evidence>
<evidence type="ECO:0000256" key="5">
    <source>
        <dbReference type="ARBA" id="ARBA00022989"/>
    </source>
</evidence>
<evidence type="ECO:0008006" key="13">
    <source>
        <dbReference type="Google" id="ProtNLM"/>
    </source>
</evidence>
<evidence type="ECO:0000256" key="3">
    <source>
        <dbReference type="ARBA" id="ARBA00022475"/>
    </source>
</evidence>
<dbReference type="InterPro" id="IPR051393">
    <property type="entry name" value="ABC_transporter_permease"/>
</dbReference>
<proteinExistence type="predicted"/>
<organism evidence="9 11">
    <name type="scientific">Acidipropionibacterium acidipropionici</name>
    <dbReference type="NCBI Taxonomy" id="1748"/>
    <lineage>
        <taxon>Bacteria</taxon>
        <taxon>Bacillati</taxon>
        <taxon>Actinomycetota</taxon>
        <taxon>Actinomycetes</taxon>
        <taxon>Propionibacteriales</taxon>
        <taxon>Propionibacteriaceae</taxon>
        <taxon>Acidipropionibacterium</taxon>
    </lineage>
</organism>
<name>A0AAC8YGR7_9ACTN</name>
<keyword evidence="6 8" id="KW-0472">Membrane</keyword>
<comment type="subcellular location">
    <subcellularLocation>
        <location evidence="1">Cell membrane</location>
        <topology evidence="1">Multi-pass membrane protein</topology>
    </subcellularLocation>
</comment>
<evidence type="ECO:0000256" key="7">
    <source>
        <dbReference type="SAM" id="MobiDB-lite"/>
    </source>
</evidence>
<feature type="transmembrane region" description="Helical" evidence="8">
    <location>
        <begin position="31"/>
        <end position="52"/>
    </location>
</feature>
<gene>
    <name evidence="10" type="ORF">A8L58_15490</name>
    <name evidence="9" type="ORF">AXH35_14030</name>
</gene>
<dbReference type="InterPro" id="IPR035906">
    <property type="entry name" value="MetI-like_sf"/>
</dbReference>
<evidence type="ECO:0000256" key="2">
    <source>
        <dbReference type="ARBA" id="ARBA00022448"/>
    </source>
</evidence>
<dbReference type="Gene3D" id="1.10.3720.10">
    <property type="entry name" value="MetI-like"/>
    <property type="match status" value="1"/>
</dbReference>
<dbReference type="Proteomes" id="UP000178666">
    <property type="component" value="Chromosome"/>
</dbReference>
<reference evidence="10 12" key="1">
    <citation type="journal article" date="2016" name="Plant Dis.">
        <title>Improved production of propionic acid using genome shuffling.</title>
        <authorList>
            <person name="Luna-Flores C.H."/>
            <person name="Palfreyman R.W."/>
            <person name="Kromer J.O."/>
            <person name="Nielsen L.K."/>
            <person name="Marcellin E."/>
        </authorList>
    </citation>
    <scope>NUCLEOTIDE SEQUENCE [LARGE SCALE GENOMIC DNA]</scope>
    <source>
        <strain evidence="10 12">F3E8</strain>
    </source>
</reference>